<accession>A0A1W6MT89</accession>
<keyword evidence="3 6" id="KW-1133">Transmembrane helix</keyword>
<dbReference type="PANTHER" id="PTHR43310">
    <property type="entry name" value="SULFATE TRANSPORTER YBAR-RELATED"/>
    <property type="match status" value="1"/>
</dbReference>
<comment type="subcellular location">
    <subcellularLocation>
        <location evidence="1">Membrane</location>
        <topology evidence="1">Multi-pass membrane protein</topology>
    </subcellularLocation>
</comment>
<evidence type="ECO:0000313" key="10">
    <source>
        <dbReference type="Proteomes" id="UP000193978"/>
    </source>
</evidence>
<feature type="transmembrane region" description="Helical" evidence="6">
    <location>
        <begin position="180"/>
        <end position="202"/>
    </location>
</feature>
<feature type="transmembrane region" description="Helical" evidence="6">
    <location>
        <begin position="251"/>
        <end position="269"/>
    </location>
</feature>
<feature type="transmembrane region" description="Helical" evidence="6">
    <location>
        <begin position="149"/>
        <end position="168"/>
    </location>
</feature>
<dbReference type="GO" id="GO:0016020">
    <property type="term" value="C:membrane"/>
    <property type="evidence" value="ECO:0007669"/>
    <property type="project" value="UniProtKB-SubCell"/>
</dbReference>
<dbReference type="InterPro" id="IPR052706">
    <property type="entry name" value="Membrane-Transporter-like"/>
</dbReference>
<keyword evidence="4 6" id="KW-0472">Membrane</keyword>
<dbReference type="PRINTS" id="PR00103">
    <property type="entry name" value="CAMPKINASE"/>
</dbReference>
<evidence type="ECO:0000256" key="4">
    <source>
        <dbReference type="ARBA" id="ARBA00023136"/>
    </source>
</evidence>
<organism evidence="9 10">
    <name type="scientific">Methylocystis bryophila</name>
    <dbReference type="NCBI Taxonomy" id="655015"/>
    <lineage>
        <taxon>Bacteria</taxon>
        <taxon>Pseudomonadati</taxon>
        <taxon>Pseudomonadota</taxon>
        <taxon>Alphaproteobacteria</taxon>
        <taxon>Hyphomicrobiales</taxon>
        <taxon>Methylocystaceae</taxon>
        <taxon>Methylocystis</taxon>
    </lineage>
</organism>
<dbReference type="Gene3D" id="3.30.750.24">
    <property type="entry name" value="STAS domain"/>
    <property type="match status" value="1"/>
</dbReference>
<dbReference type="Gene3D" id="2.60.120.10">
    <property type="entry name" value="Jelly Rolls"/>
    <property type="match status" value="1"/>
</dbReference>
<reference evidence="9 10" key="1">
    <citation type="submission" date="2017-02" db="EMBL/GenBank/DDBJ databases">
        <authorList>
            <person name="Peterson S.W."/>
        </authorList>
    </citation>
    <scope>NUCLEOTIDE SEQUENCE [LARGE SCALE GENOMIC DNA]</scope>
    <source>
        <strain evidence="9 10">S285</strain>
    </source>
</reference>
<dbReference type="PANTHER" id="PTHR43310:SF2">
    <property type="entry name" value="SLC26A_SULP TRANSPORTER DOMAIN-CONTAINING PROTEIN"/>
    <property type="match status" value="1"/>
</dbReference>
<evidence type="ECO:0000259" key="8">
    <source>
        <dbReference type="PROSITE" id="PS50801"/>
    </source>
</evidence>
<dbReference type="InterPro" id="IPR036513">
    <property type="entry name" value="STAS_dom_sf"/>
</dbReference>
<feature type="compositionally biased region" description="Basic and acidic residues" evidence="5">
    <location>
        <begin position="1"/>
        <end position="15"/>
    </location>
</feature>
<dbReference type="KEGG" id="mbry:B1812_06735"/>
<sequence length="775" mass="82545">MEHDARADRKQRSLEDASQTTAPPRGQNDLGVSRAEAGGAPRSLFGSFEQKHIALGLSTGLLAGLLALVASVTSTLFIFAGPLQESFPVGLAMTLMSSVIFGVVSAASGARSFSILRTQEVAIANLGVMALALHAAMRDTHSREEIEATVIALCALGAAFVGTGLYAIGRFSLTRYLRFVPDCVVSGYLASVGFLLLKSGVLALAGADGFQSTVTSLSNPDAVSRLCGGGFLALLLLIIESRSRSRLAAPLLILAAIGCFQIVIRWSGLSIDSLERHGWVVANAPKELQNLPPLAPARLREVDWIALLGQAPSMVFLVLTSALGEMLALSGIERVSPKAQDVDAEFKNAGAANLLVAPLGAVPGFHSTVHTLLALRFRAPRRIVAAMIALVCLLALVSGKPFLQLMPWPLFGGMLIWMGVVGLKDWFFRGLLEMKSAHAIVKALILSVVVAFGFYQGMVFGALAGAFLFILEYARTGVVRLQISGREYHSSLTQFDDRRLAAIKELGDAIVILRLKGYVFFGSAHGLRERVQDALASDRRLECIVIDFEEVAGVDGAAAMTLEAIGRDARAAGVEIVFCGLSEEHRRSFAGLGLNLSAGFHLFSNLEQGLRYAEDEVFSRHRPSVVAQDPVSVFAWLVQATGSEALAARLAAAGEAMRFAPGEAVIVEGQQSDELYVVAHGEASVEMTSAGGGLVQLAIFGPGALFGELAYLLRTPRSATVRAKTELDVWRLSRSALDSLGEEAPAAALAFQHFLAARLADRVLGANRLVRYLSR</sequence>
<dbReference type="InterPro" id="IPR002645">
    <property type="entry name" value="STAS_dom"/>
</dbReference>
<name>A0A1W6MT89_9HYPH</name>
<evidence type="ECO:0000256" key="5">
    <source>
        <dbReference type="SAM" id="MobiDB-lite"/>
    </source>
</evidence>
<feature type="transmembrane region" description="Helical" evidence="6">
    <location>
        <begin position="53"/>
        <end position="80"/>
    </location>
</feature>
<dbReference type="SUPFAM" id="SSF51206">
    <property type="entry name" value="cAMP-binding domain-like"/>
    <property type="match status" value="1"/>
</dbReference>
<evidence type="ECO:0000256" key="3">
    <source>
        <dbReference type="ARBA" id="ARBA00022989"/>
    </source>
</evidence>
<feature type="transmembrane region" description="Helical" evidence="6">
    <location>
        <begin position="121"/>
        <end position="137"/>
    </location>
</feature>
<dbReference type="InterPro" id="IPR000595">
    <property type="entry name" value="cNMP-bd_dom"/>
</dbReference>
<feature type="transmembrane region" description="Helical" evidence="6">
    <location>
        <begin position="383"/>
        <end position="399"/>
    </location>
</feature>
<keyword evidence="2 6" id="KW-0812">Transmembrane</keyword>
<feature type="transmembrane region" description="Helical" evidence="6">
    <location>
        <begin position="405"/>
        <end position="423"/>
    </location>
</feature>
<evidence type="ECO:0000259" key="7">
    <source>
        <dbReference type="PROSITE" id="PS50042"/>
    </source>
</evidence>
<dbReference type="InterPro" id="IPR014710">
    <property type="entry name" value="RmlC-like_jellyroll"/>
</dbReference>
<evidence type="ECO:0008006" key="11">
    <source>
        <dbReference type="Google" id="ProtNLM"/>
    </source>
</evidence>
<feature type="domain" description="Cyclic nucleotide-binding" evidence="7">
    <location>
        <begin position="649"/>
        <end position="740"/>
    </location>
</feature>
<protein>
    <recommendedName>
        <fullName evidence="11">Cyclic nucleotide-binding protein</fullName>
    </recommendedName>
</protein>
<dbReference type="Pfam" id="PF00916">
    <property type="entry name" value="Sulfate_transp"/>
    <property type="match status" value="1"/>
</dbReference>
<dbReference type="CDD" id="cd00038">
    <property type="entry name" value="CAP_ED"/>
    <property type="match status" value="1"/>
</dbReference>
<dbReference type="CDD" id="cd07042">
    <property type="entry name" value="STAS_SulP_like_sulfate_transporter"/>
    <property type="match status" value="1"/>
</dbReference>
<gene>
    <name evidence="9" type="ORF">B1812_06735</name>
</gene>
<evidence type="ECO:0000256" key="1">
    <source>
        <dbReference type="ARBA" id="ARBA00004141"/>
    </source>
</evidence>
<keyword evidence="10" id="KW-1185">Reference proteome</keyword>
<dbReference type="AlphaFoldDB" id="A0A1W6MT89"/>
<proteinExistence type="predicted"/>
<feature type="transmembrane region" description="Helical" evidence="6">
    <location>
        <begin position="86"/>
        <end position="109"/>
    </location>
</feature>
<feature type="transmembrane region" description="Helical" evidence="6">
    <location>
        <begin position="444"/>
        <end position="471"/>
    </location>
</feature>
<dbReference type="InterPro" id="IPR011547">
    <property type="entry name" value="SLC26A/SulP_dom"/>
</dbReference>
<dbReference type="Pfam" id="PF00027">
    <property type="entry name" value="cNMP_binding"/>
    <property type="match status" value="1"/>
</dbReference>
<dbReference type="EMBL" id="CP019948">
    <property type="protein sequence ID" value="ARN80820.1"/>
    <property type="molecule type" value="Genomic_DNA"/>
</dbReference>
<evidence type="ECO:0000313" key="9">
    <source>
        <dbReference type="EMBL" id="ARN80820.1"/>
    </source>
</evidence>
<dbReference type="SUPFAM" id="SSF52091">
    <property type="entry name" value="SpoIIaa-like"/>
    <property type="match status" value="1"/>
</dbReference>
<dbReference type="STRING" id="655015.B1812_06735"/>
<dbReference type="Pfam" id="PF01740">
    <property type="entry name" value="STAS"/>
    <property type="match status" value="1"/>
</dbReference>
<dbReference type="PROSITE" id="PS50042">
    <property type="entry name" value="CNMP_BINDING_3"/>
    <property type="match status" value="1"/>
</dbReference>
<feature type="domain" description="STAS" evidence="8">
    <location>
        <begin position="508"/>
        <end position="613"/>
    </location>
</feature>
<evidence type="ECO:0000256" key="6">
    <source>
        <dbReference type="SAM" id="Phobius"/>
    </source>
</evidence>
<feature type="region of interest" description="Disordered" evidence="5">
    <location>
        <begin position="1"/>
        <end position="33"/>
    </location>
</feature>
<dbReference type="SMART" id="SM00100">
    <property type="entry name" value="cNMP"/>
    <property type="match status" value="1"/>
</dbReference>
<feature type="transmembrane region" description="Helical" evidence="6">
    <location>
        <begin position="222"/>
        <end position="239"/>
    </location>
</feature>
<feature type="transmembrane region" description="Helical" evidence="6">
    <location>
        <begin position="304"/>
        <end position="324"/>
    </location>
</feature>
<evidence type="ECO:0000256" key="2">
    <source>
        <dbReference type="ARBA" id="ARBA00022692"/>
    </source>
</evidence>
<dbReference type="InterPro" id="IPR018490">
    <property type="entry name" value="cNMP-bd_dom_sf"/>
</dbReference>
<dbReference type="PROSITE" id="PS50801">
    <property type="entry name" value="STAS"/>
    <property type="match status" value="1"/>
</dbReference>
<dbReference type="Proteomes" id="UP000193978">
    <property type="component" value="Chromosome"/>
</dbReference>